<accession>A0ABV3L5T9</accession>
<dbReference type="InterPro" id="IPR021068">
    <property type="entry name" value="HTH_DNA-bd"/>
</dbReference>
<reference evidence="3 4" key="1">
    <citation type="submission" date="2024-07" db="EMBL/GenBank/DDBJ databases">
        <authorList>
            <person name="Kang M."/>
        </authorList>
    </citation>
    <scope>NUCLEOTIDE SEQUENCE [LARGE SCALE GENOMIC DNA]</scope>
    <source>
        <strain evidence="3 4">DFM31</strain>
    </source>
</reference>
<dbReference type="Pfam" id="PF11972">
    <property type="entry name" value="HTH_13"/>
    <property type="match status" value="1"/>
</dbReference>
<dbReference type="Proteomes" id="UP001553161">
    <property type="component" value="Unassembled WGS sequence"/>
</dbReference>
<evidence type="ECO:0000259" key="2">
    <source>
        <dbReference type="Pfam" id="PF11972"/>
    </source>
</evidence>
<gene>
    <name evidence="3" type="ORF">AB0T83_08610</name>
</gene>
<comment type="caution">
    <text evidence="3">The sequence shown here is derived from an EMBL/GenBank/DDBJ whole genome shotgun (WGS) entry which is preliminary data.</text>
</comment>
<feature type="region of interest" description="Disordered" evidence="1">
    <location>
        <begin position="1"/>
        <end position="30"/>
    </location>
</feature>
<feature type="compositionally biased region" description="Pro residues" evidence="1">
    <location>
        <begin position="1"/>
        <end position="10"/>
    </location>
</feature>
<sequence>MTLPPDPDAPIPDDLTPASPYDDGEVEEDELWFMPAPLDEDPADMPWAAPRHAGPDLRAATWAQAQADLSAPLARAALALGALDERVRIGPGGLRQRLICSEVAELCWHLGDRVTVDRLALYLVLRLAAVGEDASVLARAAWAVRRLDRGGDLQADLEDLPGFLGRARRDDSLDIDLSVRPMGAEFDALAQDWRTEVDSGQGLHPLTRAALAWHGWRRRGLSGESAQLEGAVMAARLGGQVLRAGGLGFVPLAMGSGSALTGVGDARDRLAAWLRGIEQAALRGLMEADRLSRWQALAVERTATMSGRTPKHLVHALMAWPLVSAPMLESETGASRAAVQRNMLRFEDLGLVREVTGQSRFRFWRLEM</sequence>
<name>A0ABV3L5T9_9RHOB</name>
<proteinExistence type="predicted"/>
<evidence type="ECO:0000256" key="1">
    <source>
        <dbReference type="SAM" id="MobiDB-lite"/>
    </source>
</evidence>
<organism evidence="3 4">
    <name type="scientific">Meridianimarinicoccus marinus</name>
    <dbReference type="NCBI Taxonomy" id="3231483"/>
    <lineage>
        <taxon>Bacteria</taxon>
        <taxon>Pseudomonadati</taxon>
        <taxon>Pseudomonadota</taxon>
        <taxon>Alphaproteobacteria</taxon>
        <taxon>Rhodobacterales</taxon>
        <taxon>Paracoccaceae</taxon>
        <taxon>Meridianimarinicoccus</taxon>
    </lineage>
</organism>
<dbReference type="EMBL" id="JBFBVU010000008">
    <property type="protein sequence ID" value="MEV8466836.1"/>
    <property type="molecule type" value="Genomic_DNA"/>
</dbReference>
<keyword evidence="4" id="KW-1185">Reference proteome</keyword>
<dbReference type="RefSeq" id="WP_366192624.1">
    <property type="nucleotide sequence ID" value="NZ_JBFBVU010000008.1"/>
</dbReference>
<feature type="domain" description="HTH DNA binding" evidence="2">
    <location>
        <begin position="313"/>
        <end position="364"/>
    </location>
</feature>
<evidence type="ECO:0000313" key="3">
    <source>
        <dbReference type="EMBL" id="MEV8466836.1"/>
    </source>
</evidence>
<protein>
    <submittedName>
        <fullName evidence="3">Helix-turn-helix domain-containing protein</fullName>
    </submittedName>
</protein>
<evidence type="ECO:0000313" key="4">
    <source>
        <dbReference type="Proteomes" id="UP001553161"/>
    </source>
</evidence>